<reference evidence="27 28" key="1">
    <citation type="submission" date="2019-12" db="EMBL/GenBank/DDBJ databases">
        <authorList>
            <person name="Scholz U."/>
            <person name="Mascher M."/>
            <person name="Fiebig A."/>
        </authorList>
    </citation>
    <scope>NUCLEOTIDE SEQUENCE</scope>
</reference>
<comment type="subcellular location">
    <subcellularLocation>
        <location evidence="3">Nucleus</location>
    </subcellularLocation>
</comment>
<evidence type="ECO:0000256" key="10">
    <source>
        <dbReference type="ARBA" id="ARBA00022801"/>
    </source>
</evidence>
<dbReference type="GO" id="GO:0030422">
    <property type="term" value="P:siRNA processing"/>
    <property type="evidence" value="ECO:0007669"/>
    <property type="project" value="TreeGrafter"/>
</dbReference>
<feature type="compositionally biased region" description="Basic and acidic residues" evidence="21">
    <location>
        <begin position="140"/>
        <end position="156"/>
    </location>
</feature>
<protein>
    <submittedName>
        <fullName evidence="27">Uncharacterized protein</fullName>
    </submittedName>
</protein>
<dbReference type="CDD" id="cd00593">
    <property type="entry name" value="RIBOc"/>
    <property type="match status" value="2"/>
</dbReference>
<dbReference type="PROSITE" id="PS51194">
    <property type="entry name" value="HELICASE_CTER"/>
    <property type="match status" value="1"/>
</dbReference>
<evidence type="ECO:0000256" key="18">
    <source>
        <dbReference type="ARBA" id="ARBA00035116"/>
    </source>
</evidence>
<keyword evidence="8" id="KW-0547">Nucleotide-binding</keyword>
<dbReference type="PROSITE" id="PS00517">
    <property type="entry name" value="RNASE_3_1"/>
    <property type="match status" value="1"/>
</dbReference>
<evidence type="ECO:0000256" key="4">
    <source>
        <dbReference type="ARBA" id="ARBA00011499"/>
    </source>
</evidence>
<dbReference type="FunFam" id="1.10.1520.10:FF:000004">
    <property type="entry name" value="Endoribonuclease dicer-like 1"/>
    <property type="match status" value="1"/>
</dbReference>
<feature type="compositionally biased region" description="Acidic residues" evidence="21">
    <location>
        <begin position="881"/>
        <end position="893"/>
    </location>
</feature>
<dbReference type="GO" id="GO:0005737">
    <property type="term" value="C:cytoplasm"/>
    <property type="evidence" value="ECO:0007669"/>
    <property type="project" value="TreeGrafter"/>
</dbReference>
<organism evidence="27">
    <name type="scientific">Spirodela intermedia</name>
    <name type="common">Intermediate duckweed</name>
    <dbReference type="NCBI Taxonomy" id="51605"/>
    <lineage>
        <taxon>Eukaryota</taxon>
        <taxon>Viridiplantae</taxon>
        <taxon>Streptophyta</taxon>
        <taxon>Embryophyta</taxon>
        <taxon>Tracheophyta</taxon>
        <taxon>Spermatophyta</taxon>
        <taxon>Magnoliopsida</taxon>
        <taxon>Liliopsida</taxon>
        <taxon>Araceae</taxon>
        <taxon>Lemnoideae</taxon>
        <taxon>Spirodela</taxon>
    </lineage>
</organism>
<comment type="cofactor">
    <cofactor evidence="2">
        <name>Mg(2+)</name>
        <dbReference type="ChEBI" id="CHEBI:18420"/>
    </cofactor>
</comment>
<dbReference type="CDD" id="cd19869">
    <property type="entry name" value="DSRM_DCL_plant"/>
    <property type="match status" value="1"/>
</dbReference>
<evidence type="ECO:0000256" key="7">
    <source>
        <dbReference type="ARBA" id="ARBA00022737"/>
    </source>
</evidence>
<comment type="function">
    <text evidence="19">Probably involved in the RNA silencing pathway. May cleave double-stranded RNA to produce short 21-24 nucleotides (nt) RNAs which target the selective destruction of complementary RNAs.</text>
</comment>
<dbReference type="SUPFAM" id="SSF101690">
    <property type="entry name" value="PAZ domain"/>
    <property type="match status" value="1"/>
</dbReference>
<feature type="domain" description="PAZ" evidence="24">
    <location>
        <begin position="1120"/>
        <end position="1260"/>
    </location>
</feature>
<dbReference type="InterPro" id="IPR027417">
    <property type="entry name" value="P-loop_NTPase"/>
</dbReference>
<dbReference type="Gene3D" id="2.170.260.10">
    <property type="entry name" value="paz domain"/>
    <property type="match status" value="1"/>
</dbReference>
<evidence type="ECO:0000256" key="20">
    <source>
        <dbReference type="PROSITE-ProRule" id="PRU00266"/>
    </source>
</evidence>
<proteinExistence type="inferred from homology"/>
<evidence type="ECO:0000256" key="15">
    <source>
        <dbReference type="ARBA" id="ARBA00023158"/>
    </source>
</evidence>
<dbReference type="Pfam" id="PF00035">
    <property type="entry name" value="dsrm"/>
    <property type="match status" value="1"/>
</dbReference>
<evidence type="ECO:0000256" key="6">
    <source>
        <dbReference type="ARBA" id="ARBA00022723"/>
    </source>
</evidence>
<dbReference type="SUPFAM" id="SSF69065">
    <property type="entry name" value="RNase III domain-like"/>
    <property type="match status" value="2"/>
</dbReference>
<dbReference type="Pfam" id="PF03368">
    <property type="entry name" value="Dicer_dimer"/>
    <property type="match status" value="1"/>
</dbReference>
<dbReference type="SUPFAM" id="SSF54768">
    <property type="entry name" value="dsRNA-binding domain-like"/>
    <property type="match status" value="2"/>
</dbReference>
<keyword evidence="11" id="KW-0347">Helicase</keyword>
<evidence type="ECO:0000256" key="5">
    <source>
        <dbReference type="ARBA" id="ARBA00022722"/>
    </source>
</evidence>
<keyword evidence="6" id="KW-0479">Metal-binding</keyword>
<keyword evidence="7" id="KW-0677">Repeat</keyword>
<dbReference type="PROSITE" id="PS50142">
    <property type="entry name" value="RNASE_3_2"/>
    <property type="match status" value="2"/>
</dbReference>
<dbReference type="CDD" id="cd18034">
    <property type="entry name" value="DEXHc_dicer"/>
    <property type="match status" value="1"/>
</dbReference>
<keyword evidence="28" id="KW-1185">Reference proteome</keyword>
<keyword evidence="10" id="KW-0378">Hydrolase</keyword>
<dbReference type="EMBL" id="CACRZD030000002">
    <property type="protein sequence ID" value="CAA6656109.1"/>
    <property type="molecule type" value="Genomic_DNA"/>
</dbReference>
<dbReference type="PANTHER" id="PTHR14950:SF37">
    <property type="entry name" value="ENDORIBONUCLEASE DICER"/>
    <property type="match status" value="1"/>
</dbReference>
<feature type="domain" description="Helicase ATP-binding" evidence="25">
    <location>
        <begin position="222"/>
        <end position="399"/>
    </location>
</feature>
<dbReference type="PROSITE" id="PS50821">
    <property type="entry name" value="PAZ"/>
    <property type="match status" value="1"/>
</dbReference>
<dbReference type="InterPro" id="IPR014001">
    <property type="entry name" value="Helicase_ATP-bd"/>
</dbReference>
<dbReference type="SUPFAM" id="SSF52540">
    <property type="entry name" value="P-loop containing nucleoside triphosphate hydrolases"/>
    <property type="match status" value="1"/>
</dbReference>
<dbReference type="Pfam" id="PF14709">
    <property type="entry name" value="DND1_DSRM"/>
    <property type="match status" value="1"/>
</dbReference>
<evidence type="ECO:0000256" key="8">
    <source>
        <dbReference type="ARBA" id="ARBA00022741"/>
    </source>
</evidence>
<keyword evidence="13" id="KW-0460">Magnesium</keyword>
<evidence type="ECO:0000256" key="17">
    <source>
        <dbReference type="ARBA" id="ARBA00023242"/>
    </source>
</evidence>
<feature type="domain" description="DRBM" evidence="22">
    <location>
        <begin position="1661"/>
        <end position="1724"/>
    </location>
</feature>
<evidence type="ECO:0000313" key="27">
    <source>
        <dbReference type="EMBL" id="CAA2616429.1"/>
    </source>
</evidence>
<evidence type="ECO:0000259" key="22">
    <source>
        <dbReference type="PROSITE" id="PS50137"/>
    </source>
</evidence>
<gene>
    <name evidence="27" type="ORF">SI7747_02002649</name>
</gene>
<evidence type="ECO:0000256" key="1">
    <source>
        <dbReference type="ARBA" id="ARBA00001936"/>
    </source>
</evidence>
<feature type="domain" description="Helicase C-terminal" evidence="26">
    <location>
        <begin position="618"/>
        <end position="779"/>
    </location>
</feature>
<feature type="domain" description="RNase III" evidence="23">
    <location>
        <begin position="1487"/>
        <end position="1635"/>
    </location>
</feature>
<keyword evidence="15" id="KW-0943">RNA-mediated gene silencing</keyword>
<dbReference type="GO" id="GO:0004525">
    <property type="term" value="F:ribonuclease III activity"/>
    <property type="evidence" value="ECO:0007669"/>
    <property type="project" value="InterPro"/>
</dbReference>
<evidence type="ECO:0000256" key="16">
    <source>
        <dbReference type="ARBA" id="ARBA00023211"/>
    </source>
</evidence>
<dbReference type="Gene3D" id="3.40.50.300">
    <property type="entry name" value="P-loop containing nucleotide triphosphate hydrolases"/>
    <property type="match status" value="2"/>
</dbReference>
<keyword evidence="16" id="KW-0464">Manganese</keyword>
<dbReference type="Gene3D" id="3.30.160.20">
    <property type="match status" value="2"/>
</dbReference>
<evidence type="ECO:0000256" key="14">
    <source>
        <dbReference type="ARBA" id="ARBA00022884"/>
    </source>
</evidence>
<keyword evidence="14 20" id="KW-0694">RNA-binding</keyword>
<evidence type="ECO:0000256" key="9">
    <source>
        <dbReference type="ARBA" id="ARBA00022759"/>
    </source>
</evidence>
<evidence type="ECO:0000256" key="3">
    <source>
        <dbReference type="ARBA" id="ARBA00004123"/>
    </source>
</evidence>
<evidence type="ECO:0000256" key="12">
    <source>
        <dbReference type="ARBA" id="ARBA00022840"/>
    </source>
</evidence>
<dbReference type="SMART" id="SM00487">
    <property type="entry name" value="DEXDc"/>
    <property type="match status" value="1"/>
</dbReference>
<dbReference type="SMART" id="SM00358">
    <property type="entry name" value="DSRM"/>
    <property type="match status" value="2"/>
</dbReference>
<dbReference type="InterPro" id="IPR005034">
    <property type="entry name" value="Dicer_dimerisation"/>
</dbReference>
<keyword evidence="5" id="KW-0540">Nuclease</keyword>
<dbReference type="InterPro" id="IPR001650">
    <property type="entry name" value="Helicase_C-like"/>
</dbReference>
<dbReference type="InterPro" id="IPR011545">
    <property type="entry name" value="DEAD/DEAH_box_helicase_dom"/>
</dbReference>
<evidence type="ECO:0000256" key="21">
    <source>
        <dbReference type="SAM" id="MobiDB-lite"/>
    </source>
</evidence>
<dbReference type="InterPro" id="IPR003100">
    <property type="entry name" value="PAZ_dom"/>
</dbReference>
<name>A0A7I8IEJ4_SPIIN</name>
<dbReference type="FunFam" id="3.30.160.20:FF:000032">
    <property type="entry name" value="endoribonuclease Dicer homolog 1"/>
    <property type="match status" value="1"/>
</dbReference>
<dbReference type="PANTHER" id="PTHR14950">
    <property type="entry name" value="DICER-RELATED"/>
    <property type="match status" value="1"/>
</dbReference>
<keyword evidence="12" id="KW-0067">ATP-binding</keyword>
<evidence type="ECO:0000313" key="28">
    <source>
        <dbReference type="Proteomes" id="UP001189122"/>
    </source>
</evidence>
<dbReference type="Pfam" id="PF00271">
    <property type="entry name" value="Helicase_C"/>
    <property type="match status" value="1"/>
</dbReference>
<evidence type="ECO:0000259" key="26">
    <source>
        <dbReference type="PROSITE" id="PS51194"/>
    </source>
</evidence>
<dbReference type="PROSITE" id="PS50137">
    <property type="entry name" value="DS_RBD"/>
    <property type="match status" value="2"/>
</dbReference>
<keyword evidence="9" id="KW-0255">Endonuclease</keyword>
<evidence type="ECO:0000256" key="19">
    <source>
        <dbReference type="ARBA" id="ARBA00056187"/>
    </source>
</evidence>
<dbReference type="Gene3D" id="3.30.160.380">
    <property type="entry name" value="Dicer dimerisation domain"/>
    <property type="match status" value="1"/>
</dbReference>
<dbReference type="InterPro" id="IPR014720">
    <property type="entry name" value="dsRBD_dom"/>
</dbReference>
<evidence type="ECO:0000256" key="11">
    <source>
        <dbReference type="ARBA" id="ARBA00022806"/>
    </source>
</evidence>
<dbReference type="GO" id="GO:0046872">
    <property type="term" value="F:metal ion binding"/>
    <property type="evidence" value="ECO:0007669"/>
    <property type="project" value="UniProtKB-KW"/>
</dbReference>
<dbReference type="InterPro" id="IPR036085">
    <property type="entry name" value="PAZ_dom_sf"/>
</dbReference>
<dbReference type="Pfam" id="PF00636">
    <property type="entry name" value="Ribonuclease_3"/>
    <property type="match status" value="2"/>
</dbReference>
<dbReference type="GO" id="GO:0005524">
    <property type="term" value="F:ATP binding"/>
    <property type="evidence" value="ECO:0007669"/>
    <property type="project" value="UniProtKB-KW"/>
</dbReference>
<dbReference type="FunFam" id="3.40.50.300:FF:000705">
    <property type="entry name" value="Endoribonuclease dicer-like protein"/>
    <property type="match status" value="1"/>
</dbReference>
<dbReference type="Proteomes" id="UP001189122">
    <property type="component" value="Unassembled WGS sequence"/>
</dbReference>
<dbReference type="InterPro" id="IPR036389">
    <property type="entry name" value="RNase_III_sf"/>
</dbReference>
<dbReference type="InterPro" id="IPR038248">
    <property type="entry name" value="Dicer_dimer_sf"/>
</dbReference>
<dbReference type="SMART" id="SM00490">
    <property type="entry name" value="HELICc"/>
    <property type="match status" value="1"/>
</dbReference>
<evidence type="ECO:0000256" key="13">
    <source>
        <dbReference type="ARBA" id="ARBA00022842"/>
    </source>
</evidence>
<dbReference type="SMART" id="SM00949">
    <property type="entry name" value="PAZ"/>
    <property type="match status" value="1"/>
</dbReference>
<evidence type="ECO:0000259" key="23">
    <source>
        <dbReference type="PROSITE" id="PS50142"/>
    </source>
</evidence>
<comment type="cofactor">
    <cofactor evidence="1">
        <name>Mn(2+)</name>
        <dbReference type="ChEBI" id="CHEBI:29035"/>
    </cofactor>
</comment>
<evidence type="ECO:0000256" key="2">
    <source>
        <dbReference type="ARBA" id="ARBA00001946"/>
    </source>
</evidence>
<comment type="subunit">
    <text evidence="4">May interact with ARGONAUTE1 or PINHEAD through their common PAZ domains.</text>
</comment>
<dbReference type="GO" id="GO:0005634">
    <property type="term" value="C:nucleus"/>
    <property type="evidence" value="ECO:0007669"/>
    <property type="project" value="UniProtKB-SubCell"/>
</dbReference>
<dbReference type="FunFam" id="3.40.50.300:FF:000420">
    <property type="entry name" value="Endoribonuclease dicer-like 1"/>
    <property type="match status" value="1"/>
</dbReference>
<dbReference type="GO" id="GO:0003723">
    <property type="term" value="F:RNA binding"/>
    <property type="evidence" value="ECO:0007669"/>
    <property type="project" value="UniProtKB-UniRule"/>
</dbReference>
<dbReference type="Gene3D" id="1.10.1520.10">
    <property type="entry name" value="Ribonuclease III domain"/>
    <property type="match status" value="2"/>
</dbReference>
<dbReference type="Pfam" id="PF02170">
    <property type="entry name" value="PAZ"/>
    <property type="match status" value="1"/>
</dbReference>
<evidence type="ECO:0000259" key="25">
    <source>
        <dbReference type="PROSITE" id="PS51192"/>
    </source>
</evidence>
<feature type="domain" description="RNase III" evidence="23">
    <location>
        <begin position="1303"/>
        <end position="1446"/>
    </location>
</feature>
<keyword evidence="17" id="KW-0539">Nucleus</keyword>
<dbReference type="Pfam" id="PF00270">
    <property type="entry name" value="DEAD"/>
    <property type="match status" value="1"/>
</dbReference>
<comment type="similarity">
    <text evidence="18">Belongs to the helicase family. Dicer subfamily.</text>
</comment>
<dbReference type="GO" id="GO:0004386">
    <property type="term" value="F:helicase activity"/>
    <property type="evidence" value="ECO:0007669"/>
    <property type="project" value="UniProtKB-KW"/>
</dbReference>
<accession>A0A7I8IEJ4</accession>
<feature type="region of interest" description="Disordered" evidence="21">
    <location>
        <begin position="132"/>
        <end position="156"/>
    </location>
</feature>
<feature type="region of interest" description="Disordered" evidence="21">
    <location>
        <begin position="879"/>
        <end position="900"/>
    </location>
</feature>
<evidence type="ECO:0000259" key="24">
    <source>
        <dbReference type="PROSITE" id="PS50821"/>
    </source>
</evidence>
<dbReference type="PROSITE" id="PS51192">
    <property type="entry name" value="HELICASE_ATP_BIND_1"/>
    <property type="match status" value="1"/>
</dbReference>
<dbReference type="EMBL" id="LR743589">
    <property type="protein sequence ID" value="CAA2616429.1"/>
    <property type="molecule type" value="Genomic_DNA"/>
</dbReference>
<sequence>MGGEQTASPDDAGGAVEAPKNGILCGGEPVSYWFDACEDDAMCGIDFSDFDSSIVPGSVVDFSDQTAEEGNFFKEFDRILESFNEALLHRPPVEVGVPGWPLLQQILSKEMGCLDHRQIGLRTIQGQESLCTNKAKQRQGWRDTRDRDVRNSREKNLKERDGKGFWERDRSGKLVFRVGSWENREEKKIKQEGLERVKKDDKLLEEREKPAEEQARKYQLDVLEQAKKKNTIAFLETGAGKTLIAVLLIKSINHKMQKNKIKMLAIFLVPKVPLVYQQAEVIRDGTGYNVGHYCGEMGQDFWDARRWQREFETKQVLVMTAQILLNILRHSIIKMEAIHLLILDECHHAVKKHPYSLVMSEFYHTTPKDRRPAVFGMTASPVNLKGVSSQEDCAIKIRNLESKLDSVVCTIKDRKELERHVPMPLEVIVHYDKAGSLCFLHDQIKRLEAEVDEAAHSSSRRSKWQFMGARDAGSKEELRFIYGVSERTESDGAANLIQKLRAINYALGELGQWCAFKVALSFLTALQNDEKSNYHLDIKFQESYLRKVVELLQCQLSEGAALDKDVKGEVKVSADAQVEEVEEGELPDSHVLSGGEHVDVIIGAAVADGKVTPKVQSLIKILLKYQHTEDFRAIIFAQIKSFLFFSVFQLLSELPSLNFIKCASLIGHNNNQEMRTCQMQDTIAKFRDGRVTVLVATSVAEEGLDIRQCNVVIRFDLAKTVLAYIQSRGRARKPGSDYILMLERGNLSHETFLRNARNSEETLRREAIERTDLSHLKGSSKLTSVDMLPGSIYRVESTGAIVSLNSAVGLVHLYCSQLPSDRYSILRPEFIMERHESPGGSTEYSCKLQLPCNAVCLAACKKLHEMGAFTDMLLPDKGSGDDDEKIEQNDEGDPLPGTARHREFYPEGVAEILFVRKWILSRADGYTSSQPLQLYVYSVKCVNIGTSKDPFLTDVSEFSVLFGNKLSEEVLSMSVELFVAKTMITKSSLVFKGAINVSRTQLVSLKSFHVRLMSIVLDVDVDPSTTPWDPAKAYLFVPTINQKHLDPLLEIDWDTVEQIVGSDAWSNPLQRARPDVYLGTNERTLGLRHGMSFGLKAHPTYGIRGAVAQFDVVKASGLVPSWDVGVNGNGDMIRGKLSMADSYIHAEDLVGRIVTAAHSGKRFYVDSIRYDMNAENSFPKKEGYLGPLEYGSYADYYRKKYGVELMHKKQPLLRGRGVSYCKNLLSPRFGHSEEKDNESKEDLDKTYYVFLPPELCLVHPLPGPLVRGAQRLPSIMRRVESMLLAVQLKDLIGYPVPVAKILEALTAASCQETFCYERAELLGDAYLKWVVSRYLFLRYPQKHEGQLTRMRQQMVSNMVLYQYALNNGLQSYIQADHTKELEPPLSGQGPSNTEVDVQTGGLYDDDFDEREDGELEGDSGCYRVLSSKTLADVVEALIGVYYVEGGENAANHLMQWIGIQVDFGMQIMDSMNKPYNISESVMRSIDFDGLEGILNLRFNNKGLLVEAITHASRPSSGVPCYQRLEFVGDAVLDHLITSHLFFTYTDLPPGRLTDLRAAAVNNENFARVAVKHNLHVHLRHGSTALEAQIREFVKDVQDELSKPGLNSFGLGDCKAPKVLGDIVESIAGAIFLDNGCEPSSVWKAFQPLLHPMVTPETLPMHPVRELQERCQQQAEGLEYKATRAGNVATVEVFVDGVQIGVAQNPQKKMAQKLAARNALVVLKEKDKTRREEAEDGKRSSGQVYTRQTLNDICLRRQWPMPQYRCVNEGGPAHAKRFVYSVRVNTSDLGWTDECVGEPMPSVKKAKDSAATLLLELLNKR</sequence>
<feature type="domain" description="DRBM" evidence="22">
    <location>
        <begin position="1744"/>
        <end position="1819"/>
    </location>
</feature>
<dbReference type="SMART" id="SM00535">
    <property type="entry name" value="RIBOc"/>
    <property type="match status" value="2"/>
</dbReference>
<dbReference type="InterPro" id="IPR000999">
    <property type="entry name" value="RNase_III_dom"/>
</dbReference>